<proteinExistence type="predicted"/>
<feature type="compositionally biased region" description="Polar residues" evidence="1">
    <location>
        <begin position="27"/>
        <end position="36"/>
    </location>
</feature>
<evidence type="ECO:0000313" key="3">
    <source>
        <dbReference type="Proteomes" id="UP001314170"/>
    </source>
</evidence>
<name>A0AAV1SI44_9ROSI</name>
<evidence type="ECO:0000256" key="1">
    <source>
        <dbReference type="SAM" id="MobiDB-lite"/>
    </source>
</evidence>
<organism evidence="2 3">
    <name type="scientific">Dovyalis caffra</name>
    <dbReference type="NCBI Taxonomy" id="77055"/>
    <lineage>
        <taxon>Eukaryota</taxon>
        <taxon>Viridiplantae</taxon>
        <taxon>Streptophyta</taxon>
        <taxon>Embryophyta</taxon>
        <taxon>Tracheophyta</taxon>
        <taxon>Spermatophyta</taxon>
        <taxon>Magnoliopsida</taxon>
        <taxon>eudicotyledons</taxon>
        <taxon>Gunneridae</taxon>
        <taxon>Pentapetalae</taxon>
        <taxon>rosids</taxon>
        <taxon>fabids</taxon>
        <taxon>Malpighiales</taxon>
        <taxon>Salicaceae</taxon>
        <taxon>Flacourtieae</taxon>
        <taxon>Dovyalis</taxon>
    </lineage>
</organism>
<comment type="caution">
    <text evidence="2">The sequence shown here is derived from an EMBL/GenBank/DDBJ whole genome shotgun (WGS) entry which is preliminary data.</text>
</comment>
<evidence type="ECO:0000313" key="2">
    <source>
        <dbReference type="EMBL" id="CAK7350775.1"/>
    </source>
</evidence>
<dbReference type="EMBL" id="CAWUPB010001184">
    <property type="protein sequence ID" value="CAK7350775.1"/>
    <property type="molecule type" value="Genomic_DNA"/>
</dbReference>
<gene>
    <name evidence="2" type="ORF">DCAF_LOCUS23519</name>
</gene>
<accession>A0AAV1SI44</accession>
<dbReference type="AlphaFoldDB" id="A0AAV1SI44"/>
<dbReference type="Proteomes" id="UP001314170">
    <property type="component" value="Unassembled WGS sequence"/>
</dbReference>
<reference evidence="2 3" key="1">
    <citation type="submission" date="2024-01" db="EMBL/GenBank/DDBJ databases">
        <authorList>
            <person name="Waweru B."/>
        </authorList>
    </citation>
    <scope>NUCLEOTIDE SEQUENCE [LARGE SCALE GENOMIC DNA]</scope>
</reference>
<protein>
    <submittedName>
        <fullName evidence="2">Uncharacterized protein</fullName>
    </submittedName>
</protein>
<sequence length="88" mass="10331">MSDSKKRVVKIGADDASSVKLNDLFPKNNTETSNNDECPIPDNSDSNGDELQVQMRSTREKRRPRYLEDYESRINHCTYYFMLLHWSE</sequence>
<feature type="region of interest" description="Disordered" evidence="1">
    <location>
        <begin position="21"/>
        <end position="60"/>
    </location>
</feature>
<keyword evidence="3" id="KW-1185">Reference proteome</keyword>